<dbReference type="PROSITE" id="PS50113">
    <property type="entry name" value="PAC"/>
    <property type="match status" value="2"/>
</dbReference>
<feature type="domain" description="PAC" evidence="4">
    <location>
        <begin position="286"/>
        <end position="339"/>
    </location>
</feature>
<dbReference type="AlphaFoldDB" id="A0A1E8FHT8"/>
<keyword evidence="2" id="KW-0472">Membrane</keyword>
<evidence type="ECO:0000256" key="1">
    <source>
        <dbReference type="ARBA" id="ARBA00001946"/>
    </source>
</evidence>
<dbReference type="SMART" id="SM00267">
    <property type="entry name" value="GGDEF"/>
    <property type="match status" value="1"/>
</dbReference>
<dbReference type="Proteomes" id="UP000176037">
    <property type="component" value="Unassembled WGS sequence"/>
</dbReference>
<feature type="transmembrane region" description="Helical" evidence="2">
    <location>
        <begin position="12"/>
        <end position="36"/>
    </location>
</feature>
<dbReference type="Gene3D" id="3.30.70.270">
    <property type="match status" value="1"/>
</dbReference>
<dbReference type="SMART" id="SM00091">
    <property type="entry name" value="PAS"/>
    <property type="match status" value="2"/>
</dbReference>
<evidence type="ECO:0000313" key="6">
    <source>
        <dbReference type="EMBL" id="OFI35178.1"/>
    </source>
</evidence>
<dbReference type="SMART" id="SM00086">
    <property type="entry name" value="PAC"/>
    <property type="match status" value="2"/>
</dbReference>
<dbReference type="SUPFAM" id="SSF55073">
    <property type="entry name" value="Nucleotide cyclase"/>
    <property type="match status" value="1"/>
</dbReference>
<keyword evidence="2" id="KW-1133">Transmembrane helix</keyword>
<feature type="domain" description="GGDEF" evidence="5">
    <location>
        <begin position="371"/>
        <end position="504"/>
    </location>
</feature>
<accession>A0A1E8FHT8</accession>
<evidence type="ECO:0000256" key="2">
    <source>
        <dbReference type="SAM" id="Phobius"/>
    </source>
</evidence>
<dbReference type="NCBIfam" id="TIGR00254">
    <property type="entry name" value="GGDEF"/>
    <property type="match status" value="1"/>
</dbReference>
<dbReference type="InterPro" id="IPR000014">
    <property type="entry name" value="PAS"/>
</dbReference>
<dbReference type="Pfam" id="PF08447">
    <property type="entry name" value="PAS_3"/>
    <property type="match status" value="1"/>
</dbReference>
<comment type="caution">
    <text evidence="6">The sequence shown here is derived from an EMBL/GenBank/DDBJ whole genome shotgun (WGS) entry which is preliminary data.</text>
</comment>
<organism evidence="6 7">
    <name type="scientific">Alteromonas lipolytica</name>
    <dbReference type="NCBI Taxonomy" id="1856405"/>
    <lineage>
        <taxon>Bacteria</taxon>
        <taxon>Pseudomonadati</taxon>
        <taxon>Pseudomonadota</taxon>
        <taxon>Gammaproteobacteria</taxon>
        <taxon>Alteromonadales</taxon>
        <taxon>Alteromonadaceae</taxon>
        <taxon>Alteromonas/Salinimonas group</taxon>
        <taxon>Alteromonas</taxon>
    </lineage>
</organism>
<dbReference type="CDD" id="cd00130">
    <property type="entry name" value="PAS"/>
    <property type="match status" value="2"/>
</dbReference>
<dbReference type="EMBL" id="MJIC01000010">
    <property type="protein sequence ID" value="OFI35178.1"/>
    <property type="molecule type" value="Genomic_DNA"/>
</dbReference>
<dbReference type="InterPro" id="IPR000700">
    <property type="entry name" value="PAS-assoc_C"/>
</dbReference>
<keyword evidence="7" id="KW-1185">Reference proteome</keyword>
<dbReference type="InterPro" id="IPR013655">
    <property type="entry name" value="PAS_fold_3"/>
</dbReference>
<gene>
    <name evidence="6" type="ORF">BFC17_16685</name>
</gene>
<dbReference type="PROSITE" id="PS50112">
    <property type="entry name" value="PAS"/>
    <property type="match status" value="1"/>
</dbReference>
<evidence type="ECO:0000259" key="4">
    <source>
        <dbReference type="PROSITE" id="PS50113"/>
    </source>
</evidence>
<feature type="domain" description="PAS" evidence="3">
    <location>
        <begin position="107"/>
        <end position="150"/>
    </location>
</feature>
<dbReference type="PROSITE" id="PS50887">
    <property type="entry name" value="GGDEF"/>
    <property type="match status" value="1"/>
</dbReference>
<evidence type="ECO:0000313" key="7">
    <source>
        <dbReference type="Proteomes" id="UP000176037"/>
    </source>
</evidence>
<dbReference type="PANTHER" id="PTHR46663:SF2">
    <property type="entry name" value="GGDEF DOMAIN-CONTAINING PROTEIN"/>
    <property type="match status" value="1"/>
</dbReference>
<dbReference type="InterPro" id="IPR052163">
    <property type="entry name" value="DGC-Regulatory_Protein"/>
</dbReference>
<dbReference type="STRING" id="1856405.BFC17_16685"/>
<dbReference type="NCBIfam" id="TIGR00229">
    <property type="entry name" value="sensory_box"/>
    <property type="match status" value="2"/>
</dbReference>
<dbReference type="InterPro" id="IPR029787">
    <property type="entry name" value="Nucleotide_cyclase"/>
</dbReference>
<dbReference type="PANTHER" id="PTHR46663">
    <property type="entry name" value="DIGUANYLATE CYCLASE DGCT-RELATED"/>
    <property type="match status" value="1"/>
</dbReference>
<dbReference type="Pfam" id="PF00990">
    <property type="entry name" value="GGDEF"/>
    <property type="match status" value="1"/>
</dbReference>
<evidence type="ECO:0000259" key="3">
    <source>
        <dbReference type="PROSITE" id="PS50112"/>
    </source>
</evidence>
<sequence length="511" mass="58803">MSSPNLIHKITTRLFIQILSVVLVVEGIIMFTLHMLFSGLSVWQYTAIDIFFLTLVSTPVIYWRVIKPYEHNLAEVRQNEDAIMAQLKTLNRDLKFQQESLNQHAIVSITDKRGDIIYVNDKFCLISGFEREELMGQNHRMVSSGYHSRDFFDELWSTISRGKVWHGDIKNRAKNGIYYWVNATIVPFLDDNNKPFQYIAIRTDITQQKRTEEALNQAQKLGHIGNWRYDLTSDSLTWSDEIYNICGLPDSLRSTSKELFFEIIHPADRDEVTRQYENSLTSNEPFDVEHRIVRRDNGELRWVHQKCLHDRNIQGHVVQSEGIVQDITPQKVAQEQIERLAMTDQLTGLANRNQFYATFHKYIAMASRDSAMLALMLLDLDKFKAVNDTYGHKTGDALLVRVAQLFKQSCREIDLISRLGGDEFAIILYKPLDKGAIRDVAQRIVETFNTPVDLDGTEVSIGVSIGISLYPQQGTQLNTLIEQADAALYAVKRAGRNNYQFYQAEKPEMLP</sequence>
<feature type="transmembrane region" description="Helical" evidence="2">
    <location>
        <begin position="42"/>
        <end position="63"/>
    </location>
</feature>
<dbReference type="InterPro" id="IPR001610">
    <property type="entry name" value="PAC"/>
</dbReference>
<name>A0A1E8FHT8_9ALTE</name>
<dbReference type="Gene3D" id="2.10.70.100">
    <property type="match status" value="1"/>
</dbReference>
<dbReference type="GO" id="GO:0003824">
    <property type="term" value="F:catalytic activity"/>
    <property type="evidence" value="ECO:0007669"/>
    <property type="project" value="UniProtKB-ARBA"/>
</dbReference>
<proteinExistence type="predicted"/>
<dbReference type="FunFam" id="3.30.70.270:FF:000001">
    <property type="entry name" value="Diguanylate cyclase domain protein"/>
    <property type="match status" value="1"/>
</dbReference>
<reference evidence="6 7" key="1">
    <citation type="submission" date="2016-09" db="EMBL/GenBank/DDBJ databases">
        <title>Alteromonas lipolytica, a new species isolated from sea water.</title>
        <authorList>
            <person name="Wu Y.-H."/>
            <person name="Cheng H."/>
            <person name="Xu X.-W."/>
        </authorList>
    </citation>
    <scope>NUCLEOTIDE SEQUENCE [LARGE SCALE GENOMIC DNA]</scope>
    <source>
        <strain evidence="6 7">JW12</strain>
    </source>
</reference>
<dbReference type="InterPro" id="IPR043128">
    <property type="entry name" value="Rev_trsase/Diguanyl_cyclase"/>
</dbReference>
<dbReference type="CDD" id="cd01949">
    <property type="entry name" value="GGDEF"/>
    <property type="match status" value="1"/>
</dbReference>
<keyword evidence="2" id="KW-0812">Transmembrane</keyword>
<dbReference type="SUPFAM" id="SSF55785">
    <property type="entry name" value="PYP-like sensor domain (PAS domain)"/>
    <property type="match status" value="2"/>
</dbReference>
<feature type="domain" description="PAC" evidence="4">
    <location>
        <begin position="165"/>
        <end position="217"/>
    </location>
</feature>
<dbReference type="Pfam" id="PF13426">
    <property type="entry name" value="PAS_9"/>
    <property type="match status" value="1"/>
</dbReference>
<evidence type="ECO:0000259" key="5">
    <source>
        <dbReference type="PROSITE" id="PS50887"/>
    </source>
</evidence>
<dbReference type="Gene3D" id="3.30.450.20">
    <property type="entry name" value="PAS domain"/>
    <property type="match status" value="2"/>
</dbReference>
<protein>
    <recommendedName>
        <fullName evidence="8">Diguanylate cyclase</fullName>
    </recommendedName>
</protein>
<dbReference type="InterPro" id="IPR000160">
    <property type="entry name" value="GGDEF_dom"/>
</dbReference>
<evidence type="ECO:0008006" key="8">
    <source>
        <dbReference type="Google" id="ProtNLM"/>
    </source>
</evidence>
<dbReference type="InterPro" id="IPR035965">
    <property type="entry name" value="PAS-like_dom_sf"/>
</dbReference>
<comment type="cofactor">
    <cofactor evidence="1">
        <name>Mg(2+)</name>
        <dbReference type="ChEBI" id="CHEBI:18420"/>
    </cofactor>
</comment>